<dbReference type="Pfam" id="PF02576">
    <property type="entry name" value="RimP_N"/>
    <property type="match status" value="1"/>
</dbReference>
<protein>
    <recommendedName>
        <fullName evidence="3">Ribosome maturation factor RimP</fullName>
    </recommendedName>
</protein>
<reference evidence="6 7" key="1">
    <citation type="submission" date="2023-10" db="EMBL/GenBank/DDBJ databases">
        <title>Bacteria for the degradation of biodegradable plastic PBAT(Polybutylene adipate terephthalate).</title>
        <authorList>
            <person name="Weon H.-Y."/>
            <person name="Yeon J."/>
        </authorList>
    </citation>
    <scope>NUCLEOTIDE SEQUENCE [LARGE SCALE GENOMIC DNA]</scope>
    <source>
        <strain evidence="6 7">SBD 7-3</strain>
    </source>
</reference>
<feature type="domain" description="Ribosome maturation factor RimP C-terminal" evidence="5">
    <location>
        <begin position="82"/>
        <end position="149"/>
    </location>
</feature>
<keyword evidence="7" id="KW-1185">Reference proteome</keyword>
<evidence type="ECO:0000256" key="1">
    <source>
        <dbReference type="ARBA" id="ARBA00022490"/>
    </source>
</evidence>
<organism evidence="6 7">
    <name type="scientific">Piscinibacter gummiphilus</name>
    <dbReference type="NCBI Taxonomy" id="946333"/>
    <lineage>
        <taxon>Bacteria</taxon>
        <taxon>Pseudomonadati</taxon>
        <taxon>Pseudomonadota</taxon>
        <taxon>Betaproteobacteria</taxon>
        <taxon>Burkholderiales</taxon>
        <taxon>Sphaerotilaceae</taxon>
        <taxon>Piscinibacter</taxon>
    </lineage>
</organism>
<dbReference type="InterPro" id="IPR003728">
    <property type="entry name" value="Ribosome_maturation_RimP"/>
</dbReference>
<dbReference type="InterPro" id="IPR028998">
    <property type="entry name" value="RimP_C"/>
</dbReference>
<dbReference type="NCBIfam" id="NF000929">
    <property type="entry name" value="PRK00092.2-1"/>
    <property type="match status" value="1"/>
</dbReference>
<evidence type="ECO:0000313" key="6">
    <source>
        <dbReference type="EMBL" id="WOB10776.1"/>
    </source>
</evidence>
<dbReference type="PANTHER" id="PTHR33867">
    <property type="entry name" value="RIBOSOME MATURATION FACTOR RIMP"/>
    <property type="match status" value="1"/>
</dbReference>
<gene>
    <name evidence="3 6" type="primary">rimP</name>
    <name evidence="6" type="ORF">RXV79_12135</name>
</gene>
<dbReference type="PANTHER" id="PTHR33867:SF1">
    <property type="entry name" value="RIBOSOME MATURATION FACTOR RIMP"/>
    <property type="match status" value="1"/>
</dbReference>
<dbReference type="Gene3D" id="2.30.30.180">
    <property type="entry name" value="Ribosome maturation factor RimP, C-terminal domain"/>
    <property type="match status" value="1"/>
</dbReference>
<proteinExistence type="inferred from homology"/>
<evidence type="ECO:0000256" key="3">
    <source>
        <dbReference type="HAMAP-Rule" id="MF_01077"/>
    </source>
</evidence>
<dbReference type="SUPFAM" id="SSF74942">
    <property type="entry name" value="YhbC-like, C-terminal domain"/>
    <property type="match status" value="1"/>
</dbReference>
<comment type="similarity">
    <text evidence="3">Belongs to the RimP family.</text>
</comment>
<comment type="subcellular location">
    <subcellularLocation>
        <location evidence="3">Cytoplasm</location>
    </subcellularLocation>
</comment>
<sequence length="180" mass="20182">MNWQAVVESTVTGLGYELVDCERSAKGLLRVYIDRVANDPAGEFIVVEDCEKVTRQLQHVLEVEGCAYERLEVSSPGLDRPLKKQADYERFVGQEIDLALKVAFKGRKHYKGTLEALPEGWRLVFPDGKTETALDFSLQEVKEARLVPQLDFKGRRFLPATESDVGNAATADEVDGDHKQ</sequence>
<dbReference type="RefSeq" id="WP_316703668.1">
    <property type="nucleotide sequence ID" value="NZ_CP136336.1"/>
</dbReference>
<dbReference type="InterPro" id="IPR036847">
    <property type="entry name" value="RimP_C_sf"/>
</dbReference>
<evidence type="ECO:0000256" key="2">
    <source>
        <dbReference type="ARBA" id="ARBA00022517"/>
    </source>
</evidence>
<dbReference type="CDD" id="cd01734">
    <property type="entry name" value="YlxS_C"/>
    <property type="match status" value="1"/>
</dbReference>
<dbReference type="Pfam" id="PF17384">
    <property type="entry name" value="DUF150_C"/>
    <property type="match status" value="1"/>
</dbReference>
<evidence type="ECO:0000313" key="7">
    <source>
        <dbReference type="Proteomes" id="UP001303946"/>
    </source>
</evidence>
<keyword evidence="1 3" id="KW-0963">Cytoplasm</keyword>
<dbReference type="InterPro" id="IPR028989">
    <property type="entry name" value="RimP_N"/>
</dbReference>
<keyword evidence="2 3" id="KW-0690">Ribosome biogenesis</keyword>
<accession>A0ABZ0D1Y7</accession>
<evidence type="ECO:0000259" key="4">
    <source>
        <dbReference type="Pfam" id="PF02576"/>
    </source>
</evidence>
<dbReference type="InterPro" id="IPR035956">
    <property type="entry name" value="RimP_N_sf"/>
</dbReference>
<dbReference type="Gene3D" id="3.30.300.70">
    <property type="entry name" value="RimP-like superfamily, N-terminal"/>
    <property type="match status" value="1"/>
</dbReference>
<dbReference type="SUPFAM" id="SSF75420">
    <property type="entry name" value="YhbC-like, N-terminal domain"/>
    <property type="match status" value="1"/>
</dbReference>
<dbReference type="Proteomes" id="UP001303946">
    <property type="component" value="Chromosome"/>
</dbReference>
<feature type="domain" description="Ribosome maturation factor RimP N-terminal" evidence="4">
    <location>
        <begin position="7"/>
        <end position="79"/>
    </location>
</feature>
<comment type="function">
    <text evidence="3">Required for maturation of 30S ribosomal subunits.</text>
</comment>
<dbReference type="EMBL" id="CP136336">
    <property type="protein sequence ID" value="WOB10776.1"/>
    <property type="molecule type" value="Genomic_DNA"/>
</dbReference>
<evidence type="ECO:0000259" key="5">
    <source>
        <dbReference type="Pfam" id="PF17384"/>
    </source>
</evidence>
<name>A0ABZ0D1Y7_9BURK</name>
<dbReference type="HAMAP" id="MF_01077">
    <property type="entry name" value="RimP"/>
    <property type="match status" value="1"/>
</dbReference>